<dbReference type="GO" id="GO:1902600">
    <property type="term" value="P:proton transmembrane transport"/>
    <property type="evidence" value="ECO:0007669"/>
    <property type="project" value="InterPro"/>
</dbReference>
<dbReference type="InterPro" id="IPR038770">
    <property type="entry name" value="Na+/solute_symporter_sf"/>
</dbReference>
<feature type="transmembrane region" description="Helical" evidence="7">
    <location>
        <begin position="298"/>
        <end position="319"/>
    </location>
</feature>
<evidence type="ECO:0000256" key="1">
    <source>
        <dbReference type="ARBA" id="ARBA00004141"/>
    </source>
</evidence>
<comment type="subcellular location">
    <subcellularLocation>
        <location evidence="1">Membrane</location>
        <topology evidence="1">Multi-pass membrane protein</topology>
    </subcellularLocation>
</comment>
<dbReference type="Proteomes" id="UP001367676">
    <property type="component" value="Unassembled WGS sequence"/>
</dbReference>
<feature type="transmembrane region" description="Helical" evidence="7">
    <location>
        <begin position="424"/>
        <end position="443"/>
    </location>
</feature>
<feature type="transmembrane region" description="Helical" evidence="7">
    <location>
        <begin position="562"/>
        <end position="586"/>
    </location>
</feature>
<feature type="transmembrane region" description="Helical" evidence="7">
    <location>
        <begin position="455"/>
        <end position="476"/>
    </location>
</feature>
<comment type="similarity">
    <text evidence="2">Belongs to the monovalent cation:proton antiporter 1 (CPA1) transporter (TC 2.A.36) family.</text>
</comment>
<feature type="compositionally biased region" description="Polar residues" evidence="6">
    <location>
        <begin position="23"/>
        <end position="33"/>
    </location>
</feature>
<name>A0AAN9TLD3_9HEMI</name>
<feature type="transmembrane region" description="Helical" evidence="7">
    <location>
        <begin position="364"/>
        <end position="387"/>
    </location>
</feature>
<dbReference type="AlphaFoldDB" id="A0AAN9TLD3"/>
<evidence type="ECO:0000256" key="3">
    <source>
        <dbReference type="ARBA" id="ARBA00022692"/>
    </source>
</evidence>
<feature type="transmembrane region" description="Helical" evidence="7">
    <location>
        <begin position="211"/>
        <end position="231"/>
    </location>
</feature>
<evidence type="ECO:0000313" key="10">
    <source>
        <dbReference type="Proteomes" id="UP001367676"/>
    </source>
</evidence>
<evidence type="ECO:0000256" key="4">
    <source>
        <dbReference type="ARBA" id="ARBA00022989"/>
    </source>
</evidence>
<dbReference type="PANTHER" id="PTHR31102:SF1">
    <property type="entry name" value="CATION_H+ EXCHANGER DOMAIN-CONTAINING PROTEIN"/>
    <property type="match status" value="1"/>
</dbReference>
<reference evidence="9 10" key="1">
    <citation type="submission" date="2024-03" db="EMBL/GenBank/DDBJ databases">
        <title>Adaptation during the transition from Ophiocordyceps entomopathogen to insect associate is accompanied by gene loss and intensified selection.</title>
        <authorList>
            <person name="Ward C.M."/>
            <person name="Onetto C.A."/>
            <person name="Borneman A.R."/>
        </authorList>
    </citation>
    <scope>NUCLEOTIDE SEQUENCE [LARGE SCALE GENOMIC DNA]</scope>
    <source>
        <strain evidence="9">AWRI1</strain>
        <tissue evidence="9">Single Adult Female</tissue>
    </source>
</reference>
<sequence>MTNEIESEVQNSQNTAAHIPHQQCENGTNSCTNDEPKRKVSMSQSTIDADNEKQKRKSSSSFSTRSVHSSTDNTNNCYVNPTFQSCSTDKRTSVSSYITKLNNHLESAAKTEISDEPSWWYVFCMKCRRKEAGPGWEPDYWQNLCPHPFCPSYRQVARLLSLFTIGLLIWGIVFFIAGKEAAPGGQIFNMALVCLAAHFCGWFFQLATLPGLLGMIITGIVFQNVGLIHISEEYEKVSSLLRKIALVVLLTRAGLDLDPEALKKLYLRVITLGLVPWLMEAAAMALLSHYFLDFRWQWAMLLGCIIGAVAPAVVVPCLFRLRSKGYGVAKGIPTLIIAVAGINDALSVAFFGLFHSIMFAHHSWLYDLLIGPASLVCGLGFGVIWGFLARYLPEKQDPFVVPLRVLMLFCGGLVAVFGSEAYGVEGAGPIGVITAAFVSIYFWSKQGWNIEDNPVVTAFEVFWIICQPILFSLTGAQIKLQDLDTNTVIKGGAIVVLCMTLRILGTILIASGSSLNLKEKLFVSLSWLAKASVQAVLAPAALESVKKNEKEPNKNVSEIELAFAMNLVTICVMAMLITVPIGAISISSLGTRLLTKTKHAIPGEGWRRSARPSLRDISIIDEEIDNYETDPESEKNNGKLPNPSDNEDPNDATIPVFTHVN</sequence>
<comment type="caution">
    <text evidence="9">The sequence shown here is derived from an EMBL/GenBank/DDBJ whole genome shotgun (WGS) entry which is preliminary data.</text>
</comment>
<dbReference type="InterPro" id="IPR006153">
    <property type="entry name" value="Cation/H_exchanger_TM"/>
</dbReference>
<keyword evidence="4 7" id="KW-1133">Transmembrane helix</keyword>
<dbReference type="EMBL" id="JBBCAQ010000017">
    <property type="protein sequence ID" value="KAK7597732.1"/>
    <property type="molecule type" value="Genomic_DNA"/>
</dbReference>
<evidence type="ECO:0000313" key="9">
    <source>
        <dbReference type="EMBL" id="KAK7597732.1"/>
    </source>
</evidence>
<dbReference type="Gene3D" id="1.20.1530.20">
    <property type="match status" value="1"/>
</dbReference>
<feature type="region of interest" description="Disordered" evidence="6">
    <location>
        <begin position="1"/>
        <end position="72"/>
    </location>
</feature>
<keyword evidence="5 7" id="KW-0472">Membrane</keyword>
<evidence type="ECO:0000256" key="6">
    <source>
        <dbReference type="SAM" id="MobiDB-lite"/>
    </source>
</evidence>
<evidence type="ECO:0000256" key="7">
    <source>
        <dbReference type="SAM" id="Phobius"/>
    </source>
</evidence>
<keyword evidence="10" id="KW-1185">Reference proteome</keyword>
<feature type="transmembrane region" description="Helical" evidence="7">
    <location>
        <begin position="331"/>
        <end position="358"/>
    </location>
</feature>
<keyword evidence="3 7" id="KW-0812">Transmembrane</keyword>
<dbReference type="PANTHER" id="PTHR31102">
    <property type="match status" value="1"/>
</dbReference>
<feature type="domain" description="Cation/H+ exchanger transmembrane" evidence="8">
    <location>
        <begin position="195"/>
        <end position="588"/>
    </location>
</feature>
<dbReference type="InterPro" id="IPR051843">
    <property type="entry name" value="CPA1_transporter"/>
</dbReference>
<dbReference type="Pfam" id="PF00999">
    <property type="entry name" value="Na_H_Exchanger"/>
    <property type="match status" value="1"/>
</dbReference>
<dbReference type="GO" id="GO:0016020">
    <property type="term" value="C:membrane"/>
    <property type="evidence" value="ECO:0007669"/>
    <property type="project" value="UniProtKB-SubCell"/>
</dbReference>
<protein>
    <recommendedName>
        <fullName evidence="8">Cation/H+ exchanger transmembrane domain-containing protein</fullName>
    </recommendedName>
</protein>
<feature type="transmembrane region" description="Helical" evidence="7">
    <location>
        <begin position="267"/>
        <end position="292"/>
    </location>
</feature>
<evidence type="ECO:0000259" key="8">
    <source>
        <dbReference type="Pfam" id="PF00999"/>
    </source>
</evidence>
<feature type="transmembrane region" description="Helical" evidence="7">
    <location>
        <begin position="488"/>
        <end position="509"/>
    </location>
</feature>
<feature type="compositionally biased region" description="Polar residues" evidence="6">
    <location>
        <begin position="1"/>
        <end position="16"/>
    </location>
</feature>
<feature type="compositionally biased region" description="Low complexity" evidence="6">
    <location>
        <begin position="59"/>
        <end position="70"/>
    </location>
</feature>
<evidence type="ECO:0000256" key="5">
    <source>
        <dbReference type="ARBA" id="ARBA00023136"/>
    </source>
</evidence>
<feature type="transmembrane region" description="Helical" evidence="7">
    <location>
        <begin position="399"/>
        <end position="418"/>
    </location>
</feature>
<accession>A0AAN9TLD3</accession>
<feature type="transmembrane region" description="Helical" evidence="7">
    <location>
        <begin position="159"/>
        <end position="178"/>
    </location>
</feature>
<gene>
    <name evidence="9" type="ORF">V9T40_009957</name>
</gene>
<organism evidence="9 10">
    <name type="scientific">Parthenolecanium corni</name>
    <dbReference type="NCBI Taxonomy" id="536013"/>
    <lineage>
        <taxon>Eukaryota</taxon>
        <taxon>Metazoa</taxon>
        <taxon>Ecdysozoa</taxon>
        <taxon>Arthropoda</taxon>
        <taxon>Hexapoda</taxon>
        <taxon>Insecta</taxon>
        <taxon>Pterygota</taxon>
        <taxon>Neoptera</taxon>
        <taxon>Paraneoptera</taxon>
        <taxon>Hemiptera</taxon>
        <taxon>Sternorrhyncha</taxon>
        <taxon>Coccoidea</taxon>
        <taxon>Coccidae</taxon>
        <taxon>Parthenolecanium</taxon>
    </lineage>
</organism>
<dbReference type="GO" id="GO:0015297">
    <property type="term" value="F:antiporter activity"/>
    <property type="evidence" value="ECO:0007669"/>
    <property type="project" value="InterPro"/>
</dbReference>
<evidence type="ECO:0000256" key="2">
    <source>
        <dbReference type="ARBA" id="ARBA00007367"/>
    </source>
</evidence>
<feature type="region of interest" description="Disordered" evidence="6">
    <location>
        <begin position="625"/>
        <end position="661"/>
    </location>
</feature>
<proteinExistence type="inferred from homology"/>